<dbReference type="GO" id="GO:0046872">
    <property type="term" value="F:metal ion binding"/>
    <property type="evidence" value="ECO:0007669"/>
    <property type="project" value="UniProtKB-KW"/>
</dbReference>
<protein>
    <submittedName>
        <fullName evidence="6">Creatininase family protein</fullName>
    </submittedName>
</protein>
<name>A0A9D9ICP9_9SPIO</name>
<reference evidence="6" key="1">
    <citation type="submission" date="2020-10" db="EMBL/GenBank/DDBJ databases">
        <authorList>
            <person name="Gilroy R."/>
        </authorList>
    </citation>
    <scope>NUCLEOTIDE SEQUENCE</scope>
    <source>
        <strain evidence="6">14700</strain>
    </source>
</reference>
<dbReference type="GO" id="GO:0016811">
    <property type="term" value="F:hydrolase activity, acting on carbon-nitrogen (but not peptide) bonds, in linear amides"/>
    <property type="evidence" value="ECO:0007669"/>
    <property type="project" value="TreeGrafter"/>
</dbReference>
<dbReference type="EMBL" id="JADIMF010000143">
    <property type="protein sequence ID" value="MBO8469806.1"/>
    <property type="molecule type" value="Genomic_DNA"/>
</dbReference>
<evidence type="ECO:0000256" key="2">
    <source>
        <dbReference type="ARBA" id="ARBA00022723"/>
    </source>
</evidence>
<comment type="similarity">
    <text evidence="5">Belongs to the creatininase superfamily.</text>
</comment>
<comment type="cofactor">
    <cofactor evidence="1">
        <name>Zn(2+)</name>
        <dbReference type="ChEBI" id="CHEBI:29105"/>
    </cofactor>
</comment>
<proteinExistence type="inferred from homology"/>
<dbReference type="Pfam" id="PF02633">
    <property type="entry name" value="Creatininase"/>
    <property type="match status" value="1"/>
</dbReference>
<evidence type="ECO:0000313" key="7">
    <source>
        <dbReference type="Proteomes" id="UP000810292"/>
    </source>
</evidence>
<keyword evidence="2" id="KW-0479">Metal-binding</keyword>
<evidence type="ECO:0000256" key="4">
    <source>
        <dbReference type="ARBA" id="ARBA00022833"/>
    </source>
</evidence>
<keyword evidence="4" id="KW-0862">Zinc</keyword>
<organism evidence="6 7">
    <name type="scientific">Candidatus Ornithospirochaeta stercoravium</name>
    <dbReference type="NCBI Taxonomy" id="2840897"/>
    <lineage>
        <taxon>Bacteria</taxon>
        <taxon>Pseudomonadati</taxon>
        <taxon>Spirochaetota</taxon>
        <taxon>Spirochaetia</taxon>
        <taxon>Spirochaetales</taxon>
        <taxon>Spirochaetaceae</taxon>
        <taxon>Spirochaetaceae incertae sedis</taxon>
        <taxon>Candidatus Ornithospirochaeta</taxon>
    </lineage>
</organism>
<evidence type="ECO:0000313" key="6">
    <source>
        <dbReference type="EMBL" id="MBO8469806.1"/>
    </source>
</evidence>
<gene>
    <name evidence="6" type="ORF">IAA72_08490</name>
</gene>
<reference evidence="6" key="2">
    <citation type="journal article" date="2021" name="PeerJ">
        <title>Extensive microbial diversity within the chicken gut microbiome revealed by metagenomics and culture.</title>
        <authorList>
            <person name="Gilroy R."/>
            <person name="Ravi A."/>
            <person name="Getino M."/>
            <person name="Pursley I."/>
            <person name="Horton D.L."/>
            <person name="Alikhan N.F."/>
            <person name="Baker D."/>
            <person name="Gharbi K."/>
            <person name="Hall N."/>
            <person name="Watson M."/>
            <person name="Adriaenssens E.M."/>
            <person name="Foster-Nyarko E."/>
            <person name="Jarju S."/>
            <person name="Secka A."/>
            <person name="Antonio M."/>
            <person name="Oren A."/>
            <person name="Chaudhuri R.R."/>
            <person name="La Ragione R."/>
            <person name="Hildebrand F."/>
            <person name="Pallen M.J."/>
        </authorList>
    </citation>
    <scope>NUCLEOTIDE SEQUENCE</scope>
    <source>
        <strain evidence="6">14700</strain>
    </source>
</reference>
<dbReference type="GO" id="GO:0009231">
    <property type="term" value="P:riboflavin biosynthetic process"/>
    <property type="evidence" value="ECO:0007669"/>
    <property type="project" value="TreeGrafter"/>
</dbReference>
<evidence type="ECO:0000256" key="1">
    <source>
        <dbReference type="ARBA" id="ARBA00001947"/>
    </source>
</evidence>
<accession>A0A9D9ICP9</accession>
<comment type="caution">
    <text evidence="6">The sequence shown here is derived from an EMBL/GenBank/DDBJ whole genome shotgun (WGS) entry which is preliminary data.</text>
</comment>
<sequence>MLLSEITWVRAEEYFKHNDMVIIPIGSIECHGKHMPLGTDTLIPDKIIELVRKQKDDILIAPTMPYGACESLYPFPGTVNLGTDLLYQLMKTIIWNLKRHGAKKFVILNGHGGNIKALERIGYELDSEGCMMALLNWWLNVWELNPAWKGGHGGGEETAGILAVNPDLVDNTYVNDPLVMKDVSPAIKASGFNSVEFKGVNVTIPRLTDHVTDNGWIGPDHPKYATKEWGDEMLQSFADYMVSFLEEFSRVEL</sequence>
<keyword evidence="3" id="KW-0378">Hydrolase</keyword>
<dbReference type="InterPro" id="IPR003785">
    <property type="entry name" value="Creatininase/forma_Hydrolase"/>
</dbReference>
<dbReference type="InterPro" id="IPR024087">
    <property type="entry name" value="Creatininase-like_sf"/>
</dbReference>
<dbReference type="PANTHER" id="PTHR35005:SF1">
    <property type="entry name" value="2-AMINO-5-FORMYLAMINO-6-RIBOSYLAMINOPYRIMIDIN-4(3H)-ONE 5'-MONOPHOSPHATE DEFORMYLASE"/>
    <property type="match status" value="1"/>
</dbReference>
<evidence type="ECO:0000256" key="5">
    <source>
        <dbReference type="ARBA" id="ARBA00024029"/>
    </source>
</evidence>
<dbReference type="PANTHER" id="PTHR35005">
    <property type="entry name" value="3-DEHYDRO-SCYLLO-INOSOSE HYDROLASE"/>
    <property type="match status" value="1"/>
</dbReference>
<evidence type="ECO:0000256" key="3">
    <source>
        <dbReference type="ARBA" id="ARBA00022801"/>
    </source>
</evidence>
<dbReference type="Gene3D" id="3.40.50.10310">
    <property type="entry name" value="Creatininase"/>
    <property type="match status" value="1"/>
</dbReference>
<dbReference type="Proteomes" id="UP000810292">
    <property type="component" value="Unassembled WGS sequence"/>
</dbReference>
<dbReference type="AlphaFoldDB" id="A0A9D9ICP9"/>
<dbReference type="SUPFAM" id="SSF102215">
    <property type="entry name" value="Creatininase"/>
    <property type="match status" value="1"/>
</dbReference>